<dbReference type="EMBL" id="MFJB01000047">
    <property type="protein sequence ID" value="OGF99840.1"/>
    <property type="molecule type" value="Genomic_DNA"/>
</dbReference>
<proteinExistence type="predicted"/>
<sequence length="150" mass="16665">MEKTVDGGLRATGIVPDGSFSRGPEIYTIDTNGRPISFREGQDLIPEDQLQSERRVVDFPDLAMDLHISYDPNGRVTELVYQAQIRTVPGMPASYKFEERLLETGEVVEMTTYGNWRAKNIRSPGRLELLTFSDRLAPPPTPSTPPEAGG</sequence>
<dbReference type="AlphaFoldDB" id="A0A1F5YI30"/>
<name>A0A1F5YI30_9BACT</name>
<comment type="caution">
    <text evidence="1">The sequence shown here is derived from an EMBL/GenBank/DDBJ whole genome shotgun (WGS) entry which is preliminary data.</text>
</comment>
<organism evidence="1 2">
    <name type="scientific">Candidatus Gottesmanbacteria bacterium RBG_16_38_7b</name>
    <dbReference type="NCBI Taxonomy" id="1798372"/>
    <lineage>
        <taxon>Bacteria</taxon>
        <taxon>Candidatus Gottesmaniibacteriota</taxon>
    </lineage>
</organism>
<accession>A0A1F5YI30</accession>
<evidence type="ECO:0000313" key="2">
    <source>
        <dbReference type="Proteomes" id="UP000177396"/>
    </source>
</evidence>
<protein>
    <submittedName>
        <fullName evidence="1">Uncharacterized protein</fullName>
    </submittedName>
</protein>
<dbReference type="Proteomes" id="UP000177396">
    <property type="component" value="Unassembled WGS sequence"/>
</dbReference>
<gene>
    <name evidence="1" type="ORF">A2153_06160</name>
</gene>
<evidence type="ECO:0000313" key="1">
    <source>
        <dbReference type="EMBL" id="OGF99840.1"/>
    </source>
</evidence>
<reference evidence="1 2" key="1">
    <citation type="journal article" date="2016" name="Nat. Commun.">
        <title>Thousands of microbial genomes shed light on interconnected biogeochemical processes in an aquifer system.</title>
        <authorList>
            <person name="Anantharaman K."/>
            <person name="Brown C.T."/>
            <person name="Hug L.A."/>
            <person name="Sharon I."/>
            <person name="Castelle C.J."/>
            <person name="Probst A.J."/>
            <person name="Thomas B.C."/>
            <person name="Singh A."/>
            <person name="Wilkins M.J."/>
            <person name="Karaoz U."/>
            <person name="Brodie E.L."/>
            <person name="Williams K.H."/>
            <person name="Hubbard S.S."/>
            <person name="Banfield J.F."/>
        </authorList>
    </citation>
    <scope>NUCLEOTIDE SEQUENCE [LARGE SCALE GENOMIC DNA]</scope>
</reference>